<evidence type="ECO:0000256" key="1">
    <source>
        <dbReference type="SAM" id="MobiDB-lite"/>
    </source>
</evidence>
<dbReference type="InterPro" id="IPR007345">
    <property type="entry name" value="Polysacch_pyruvyl_Trfase"/>
</dbReference>
<evidence type="ECO:0000313" key="4">
    <source>
        <dbReference type="EMBL" id="KAH6680000.1"/>
    </source>
</evidence>
<reference evidence="4" key="1">
    <citation type="journal article" date="2021" name="Nat. Commun.">
        <title>Genetic determinants of endophytism in the Arabidopsis root mycobiome.</title>
        <authorList>
            <person name="Mesny F."/>
            <person name="Miyauchi S."/>
            <person name="Thiergart T."/>
            <person name="Pickel B."/>
            <person name="Atanasova L."/>
            <person name="Karlsson M."/>
            <person name="Huettel B."/>
            <person name="Barry K.W."/>
            <person name="Haridas S."/>
            <person name="Chen C."/>
            <person name="Bauer D."/>
            <person name="Andreopoulos W."/>
            <person name="Pangilinan J."/>
            <person name="LaButti K."/>
            <person name="Riley R."/>
            <person name="Lipzen A."/>
            <person name="Clum A."/>
            <person name="Drula E."/>
            <person name="Henrissat B."/>
            <person name="Kohler A."/>
            <person name="Grigoriev I.V."/>
            <person name="Martin F.M."/>
            <person name="Hacquard S."/>
        </authorList>
    </citation>
    <scope>NUCLEOTIDE SEQUENCE</scope>
    <source>
        <strain evidence="4">MPI-SDFR-AT-0117</strain>
    </source>
</reference>
<accession>A0A9P8V7G3</accession>
<evidence type="ECO:0000259" key="3">
    <source>
        <dbReference type="Pfam" id="PF04230"/>
    </source>
</evidence>
<sequence length="451" mass="50267">MIAASRIGGRITLVVIALLVAFALILAAQGSGVTDIKALPRPENFWPKTGSSSSTPSKTAPEESTPEPGTTSLKDISFDLKTPPVAGCEALVNDLQQRLIIAYQERLKGIRYANIWGYLETENKGDAAIWSAQQILLSMLGIETMEACRYLHKGCDVPKFTAALEAHRPHSGIIMAGGGNFNDYYWDDQPSRMKMISEFTNTSIRAFPQSISMNKPDRIKETYEAFTKHKDLQLAARDKPSHDWLTGQFDDVEGIQTDLVPDIAFMWGNRSDFRHNTKKTHDVLILARHDAEISAGDSADIEFGEGMLDVGGSIGNVTYLKVDWKFTETPHIDGPKKDASDEEKAKEPPRENGKDQRAWAKAMAGFEMLGSARFVITDRLHGHILSTVIGVPHVLMDSKLGKNLNFHNTWTRDCACTRITENIHDALDVVRLYFEQERRLSEKGDEAFDRS</sequence>
<dbReference type="AlphaFoldDB" id="A0A9P8V7G3"/>
<feature type="compositionally biased region" description="Low complexity" evidence="1">
    <location>
        <begin position="47"/>
        <end position="68"/>
    </location>
</feature>
<feature type="region of interest" description="Disordered" evidence="1">
    <location>
        <begin position="44"/>
        <end position="73"/>
    </location>
</feature>
<keyword evidence="5" id="KW-1185">Reference proteome</keyword>
<evidence type="ECO:0000313" key="5">
    <source>
        <dbReference type="Proteomes" id="UP000770015"/>
    </source>
</evidence>
<gene>
    <name evidence="4" type="ORF">F5X68DRAFT_33557</name>
</gene>
<proteinExistence type="predicted"/>
<name>A0A9P8V7G3_9PEZI</name>
<protein>
    <recommendedName>
        <fullName evidence="3">Polysaccharide pyruvyl transferase domain-containing protein</fullName>
    </recommendedName>
</protein>
<evidence type="ECO:0000256" key="2">
    <source>
        <dbReference type="SAM" id="SignalP"/>
    </source>
</evidence>
<comment type="caution">
    <text evidence="4">The sequence shown here is derived from an EMBL/GenBank/DDBJ whole genome shotgun (WGS) entry which is preliminary data.</text>
</comment>
<keyword evidence="2" id="KW-0732">Signal</keyword>
<dbReference type="Proteomes" id="UP000770015">
    <property type="component" value="Unassembled WGS sequence"/>
</dbReference>
<feature type="domain" description="Polysaccharide pyruvyl transferase" evidence="3">
    <location>
        <begin position="123"/>
        <end position="397"/>
    </location>
</feature>
<dbReference type="EMBL" id="JAGSXJ010000020">
    <property type="protein sequence ID" value="KAH6680000.1"/>
    <property type="molecule type" value="Genomic_DNA"/>
</dbReference>
<feature type="chain" id="PRO_5040295645" description="Polysaccharide pyruvyl transferase domain-containing protein" evidence="2">
    <location>
        <begin position="28"/>
        <end position="451"/>
    </location>
</feature>
<dbReference type="Pfam" id="PF04230">
    <property type="entry name" value="PS_pyruv_trans"/>
    <property type="match status" value="1"/>
</dbReference>
<dbReference type="OrthoDB" id="414175at2759"/>
<feature type="region of interest" description="Disordered" evidence="1">
    <location>
        <begin position="331"/>
        <end position="357"/>
    </location>
</feature>
<feature type="signal peptide" evidence="2">
    <location>
        <begin position="1"/>
        <end position="27"/>
    </location>
</feature>
<organism evidence="4 5">
    <name type="scientific">Plectosphaerella plurivora</name>
    <dbReference type="NCBI Taxonomy" id="936078"/>
    <lineage>
        <taxon>Eukaryota</taxon>
        <taxon>Fungi</taxon>
        <taxon>Dikarya</taxon>
        <taxon>Ascomycota</taxon>
        <taxon>Pezizomycotina</taxon>
        <taxon>Sordariomycetes</taxon>
        <taxon>Hypocreomycetidae</taxon>
        <taxon>Glomerellales</taxon>
        <taxon>Plectosphaerellaceae</taxon>
        <taxon>Plectosphaerella</taxon>
    </lineage>
</organism>